<evidence type="ECO:0000259" key="3">
    <source>
        <dbReference type="Pfam" id="PF08541"/>
    </source>
</evidence>
<comment type="caution">
    <text evidence="5">The sequence shown here is derived from an EMBL/GenBank/DDBJ whole genome shotgun (WGS) entry which is preliminary data.</text>
</comment>
<organism evidence="5 6">
    <name type="scientific">Alcanivorax nanhaiticus</name>
    <dbReference type="NCBI Taxonomy" id="1177154"/>
    <lineage>
        <taxon>Bacteria</taxon>
        <taxon>Pseudomonadati</taxon>
        <taxon>Pseudomonadota</taxon>
        <taxon>Gammaproteobacteria</taxon>
        <taxon>Oceanospirillales</taxon>
        <taxon>Alcanivoracaceae</taxon>
        <taxon>Alcanivorax</taxon>
    </lineage>
</organism>
<sequence>MSYSVVISGTGLWTPEQTITNDELVAAFNQYVERFNAEHADAIAAGEVTALDASNSAFIEKASGIKQRYVIDKSGVLDPSRLAPSIPERGDDEVSIQAEIAVNAARQALENANLTPNDLDAVLVACSNMQRPYPAMAVEVQAALGMEHGWGYDMNVACSSATFGIQAGVDAIRNGSARRVLMVNPEICSAHLAWQDRDCHFIFGDVATAVILERKEDATSDNQWEVLGTRLQTKFSNNIRNNFGFLNRCDESGIGARDKLFRQEGRKVFKEVCPMVAEQISSHLADTEIAVESLNRMWLHQANLSMNELISKRVLGRQATREEAPVILDDYANTSSAGSIIAFHKYNSDLPAGSNGVICSFGAGYSIGSVIVNRIK</sequence>
<feature type="domain" description="Beta-ketoacyl-[acyl-carrier-protein] synthase III C-terminal" evidence="3">
    <location>
        <begin position="284"/>
        <end position="373"/>
    </location>
</feature>
<dbReference type="SUPFAM" id="SSF53901">
    <property type="entry name" value="Thiolase-like"/>
    <property type="match status" value="1"/>
</dbReference>
<dbReference type="GO" id="GO:0004315">
    <property type="term" value="F:3-oxoacyl-[acyl-carrier-protein] synthase activity"/>
    <property type="evidence" value="ECO:0007669"/>
    <property type="project" value="InterPro"/>
</dbReference>
<dbReference type="GO" id="GO:0006633">
    <property type="term" value="P:fatty acid biosynthetic process"/>
    <property type="evidence" value="ECO:0007669"/>
    <property type="project" value="InterPro"/>
</dbReference>
<dbReference type="GO" id="GO:0044550">
    <property type="term" value="P:secondary metabolite biosynthetic process"/>
    <property type="evidence" value="ECO:0007669"/>
    <property type="project" value="TreeGrafter"/>
</dbReference>
<dbReference type="AlphaFoldDB" id="A0A095UUZ5"/>
<dbReference type="InterPro" id="IPR013751">
    <property type="entry name" value="ACP_syn_III_N"/>
</dbReference>
<dbReference type="PANTHER" id="PTHR34069:SF2">
    <property type="entry name" value="BETA-KETOACYL-[ACYL-CARRIER-PROTEIN] SYNTHASE III"/>
    <property type="match status" value="1"/>
</dbReference>
<dbReference type="CDD" id="cd00830">
    <property type="entry name" value="KAS_III"/>
    <property type="match status" value="1"/>
</dbReference>
<dbReference type="InterPro" id="IPR016039">
    <property type="entry name" value="Thiolase-like"/>
</dbReference>
<dbReference type="STRING" id="1177154.Y5S_00037"/>
<dbReference type="PATRIC" id="fig|1177154.3.peg.38"/>
<keyword evidence="2" id="KW-0012">Acyltransferase</keyword>
<evidence type="ECO:0000313" key="5">
    <source>
        <dbReference type="EMBL" id="KGD66370.1"/>
    </source>
</evidence>
<proteinExistence type="predicted"/>
<feature type="domain" description="Beta-ketoacyl-[acyl-carrier-protein] synthase III N-terminal" evidence="4">
    <location>
        <begin position="152"/>
        <end position="232"/>
    </location>
</feature>
<keyword evidence="6" id="KW-1185">Reference proteome</keyword>
<dbReference type="OrthoDB" id="4336181at2"/>
<dbReference type="PANTHER" id="PTHR34069">
    <property type="entry name" value="3-OXOACYL-[ACYL-CARRIER-PROTEIN] SYNTHASE 3"/>
    <property type="match status" value="1"/>
</dbReference>
<evidence type="ECO:0000256" key="1">
    <source>
        <dbReference type="ARBA" id="ARBA00022679"/>
    </source>
</evidence>
<keyword evidence="1" id="KW-0808">Transferase</keyword>
<dbReference type="Pfam" id="PF08541">
    <property type="entry name" value="ACP_syn_III_C"/>
    <property type="match status" value="1"/>
</dbReference>
<reference evidence="5 6" key="1">
    <citation type="submission" date="2012-09" db="EMBL/GenBank/DDBJ databases">
        <title>Genome Sequence of alkane-degrading Bacterium Alcanivorax sp. 19-m-6.</title>
        <authorList>
            <person name="Lai Q."/>
            <person name="Shao Z."/>
        </authorList>
    </citation>
    <scope>NUCLEOTIDE SEQUENCE [LARGE SCALE GENOMIC DNA]</scope>
    <source>
        <strain evidence="5 6">19-m-6</strain>
    </source>
</reference>
<evidence type="ECO:0000256" key="2">
    <source>
        <dbReference type="ARBA" id="ARBA00023315"/>
    </source>
</evidence>
<dbReference type="InterPro" id="IPR013747">
    <property type="entry name" value="ACP_syn_III_C"/>
</dbReference>
<dbReference type="Proteomes" id="UP000029444">
    <property type="component" value="Unassembled WGS sequence"/>
</dbReference>
<evidence type="ECO:0000313" key="6">
    <source>
        <dbReference type="Proteomes" id="UP000029444"/>
    </source>
</evidence>
<name>A0A095UUZ5_9GAMM</name>
<accession>A0A095UUZ5</accession>
<dbReference type="Gene3D" id="3.40.47.10">
    <property type="match status" value="2"/>
</dbReference>
<gene>
    <name evidence="5" type="ORF">Y5S_00037</name>
</gene>
<dbReference type="EMBL" id="ARXV01000001">
    <property type="protein sequence ID" value="KGD66370.1"/>
    <property type="molecule type" value="Genomic_DNA"/>
</dbReference>
<dbReference type="eggNOG" id="COG0332">
    <property type="taxonomic scope" value="Bacteria"/>
</dbReference>
<dbReference type="NCBIfam" id="NF005703">
    <property type="entry name" value="PRK07515.1"/>
    <property type="match status" value="1"/>
</dbReference>
<protein>
    <submittedName>
        <fullName evidence="5">3-oxoacyl-(Acyl carrier protein) synthase III</fullName>
    </submittedName>
</protein>
<dbReference type="RefSeq" id="WP_035229194.1">
    <property type="nucleotide sequence ID" value="NZ_ARXV01000001.1"/>
</dbReference>
<dbReference type="Pfam" id="PF08545">
    <property type="entry name" value="ACP_syn_III"/>
    <property type="match status" value="1"/>
</dbReference>
<evidence type="ECO:0000259" key="4">
    <source>
        <dbReference type="Pfam" id="PF08545"/>
    </source>
</evidence>